<keyword evidence="2" id="KW-1185">Reference proteome</keyword>
<sequence length="64" mass="7091">MATLSEFVEAYENYEGDNVGTMIHMWEKYYLPGIETPCADLRSGGLHEVTAGSCDQCGMKNLRG</sequence>
<name>A0A142K9F1_9CAUD</name>
<accession>A0A142K9F1</accession>
<dbReference type="GeneID" id="29125152"/>
<dbReference type="Proteomes" id="UP000201371">
    <property type="component" value="Segment"/>
</dbReference>
<dbReference type="KEGG" id="vg:29125152"/>
<gene>
    <name evidence="1" type="primary">190</name>
    <name evidence="1" type="ORF">SEA_YVONNETASTIC_190</name>
</gene>
<dbReference type="RefSeq" id="YP_009301244.1">
    <property type="nucleotide sequence ID" value="NC_031230.1"/>
</dbReference>
<reference evidence="2" key="1">
    <citation type="submission" date="2016-03" db="EMBL/GenBank/DDBJ databases">
        <authorList>
            <person name="Ploux O."/>
        </authorList>
    </citation>
    <scope>NUCLEOTIDE SEQUENCE [LARGE SCALE GENOMIC DNA]</scope>
</reference>
<evidence type="ECO:0000313" key="1">
    <source>
        <dbReference type="EMBL" id="AMS02734.1"/>
    </source>
</evidence>
<evidence type="ECO:0000313" key="2">
    <source>
        <dbReference type="Proteomes" id="UP000201371"/>
    </source>
</evidence>
<organism evidence="1 2">
    <name type="scientific">Gordonia phage Yvonnetastic</name>
    <dbReference type="NCBI Taxonomy" id="1821566"/>
    <lineage>
        <taxon>Viruses</taxon>
        <taxon>Duplodnaviria</taxon>
        <taxon>Heunggongvirae</taxon>
        <taxon>Uroviricota</taxon>
        <taxon>Caudoviricetes</taxon>
        <taxon>Yvonnevirus</taxon>
        <taxon>Yvonnevirus yvonnetastic</taxon>
        <taxon>Gordonia virus Yvonnetastic</taxon>
    </lineage>
</organism>
<dbReference type="EMBL" id="KU963248">
    <property type="protein sequence ID" value="AMS02734.1"/>
    <property type="molecule type" value="Genomic_DNA"/>
</dbReference>
<protein>
    <submittedName>
        <fullName evidence="1">Uncharacterized protein</fullName>
    </submittedName>
</protein>
<dbReference type="OrthoDB" id="36453at10239"/>
<proteinExistence type="predicted"/>